<evidence type="ECO:0000256" key="4">
    <source>
        <dbReference type="PROSITE-ProRule" id="PRU01248"/>
    </source>
</evidence>
<dbReference type="Proteomes" id="UP000071859">
    <property type="component" value="Unassembled WGS sequence"/>
</dbReference>
<reference evidence="9" key="2">
    <citation type="submission" date="2016-01" db="EMBL/GenBank/DDBJ databases">
        <authorList>
            <person name="Peeters Charlotte."/>
        </authorList>
    </citation>
    <scope>NUCLEOTIDE SEQUENCE [LARGE SCALE GENOMIC DNA]</scope>
</reference>
<dbReference type="InterPro" id="IPR050090">
    <property type="entry name" value="Tyrosine_recombinase_XerCD"/>
</dbReference>
<dbReference type="PROSITE" id="PS51898">
    <property type="entry name" value="TYR_RECOMBINASE"/>
    <property type="match status" value="1"/>
</dbReference>
<dbReference type="GO" id="GO:0003677">
    <property type="term" value="F:DNA binding"/>
    <property type="evidence" value="ECO:0007669"/>
    <property type="project" value="UniProtKB-UniRule"/>
</dbReference>
<dbReference type="EMBL" id="FCOX02000026">
    <property type="protein sequence ID" value="SAK88256.1"/>
    <property type="molecule type" value="Genomic_DNA"/>
</dbReference>
<dbReference type="PANTHER" id="PTHR30349:SF90">
    <property type="entry name" value="TYROSINE RECOMBINASE XERD"/>
    <property type="match status" value="1"/>
</dbReference>
<evidence type="ECO:0000259" key="5">
    <source>
        <dbReference type="PROSITE" id="PS51898"/>
    </source>
</evidence>
<feature type="domain" description="Tyr recombinase" evidence="5">
    <location>
        <begin position="146"/>
        <end position="329"/>
    </location>
</feature>
<dbReference type="InterPro" id="IPR010998">
    <property type="entry name" value="Integrase_recombinase_N"/>
</dbReference>
<dbReference type="PROSITE" id="PS51900">
    <property type="entry name" value="CB"/>
    <property type="match status" value="1"/>
</dbReference>
<dbReference type="SUPFAM" id="SSF56349">
    <property type="entry name" value="DNA breaking-rejoining enzymes"/>
    <property type="match status" value="1"/>
</dbReference>
<evidence type="ECO:0000256" key="1">
    <source>
        <dbReference type="ARBA" id="ARBA00022908"/>
    </source>
</evidence>
<dbReference type="InterPro" id="IPR002104">
    <property type="entry name" value="Integrase_catalytic"/>
</dbReference>
<dbReference type="GO" id="GO:0015074">
    <property type="term" value="P:DNA integration"/>
    <property type="evidence" value="ECO:0007669"/>
    <property type="project" value="UniProtKB-KW"/>
</dbReference>
<dbReference type="AlphaFoldDB" id="A0A158D164"/>
<reference evidence="8" key="1">
    <citation type="submission" date="2016-01" db="EMBL/GenBank/DDBJ databases">
        <authorList>
            <person name="Oliw E.H."/>
        </authorList>
    </citation>
    <scope>NUCLEOTIDE SEQUENCE [LARGE SCALE GENOMIC DNA]</scope>
    <source>
        <strain evidence="8">LMG 29321</strain>
    </source>
</reference>
<evidence type="ECO:0000313" key="7">
    <source>
        <dbReference type="EMBL" id="SAK88256.1"/>
    </source>
</evidence>
<keyword evidence="9" id="KW-1185">Reference proteome</keyword>
<dbReference type="InterPro" id="IPR011010">
    <property type="entry name" value="DNA_brk_join_enz"/>
</dbReference>
<dbReference type="Gene3D" id="1.10.150.130">
    <property type="match status" value="1"/>
</dbReference>
<keyword evidence="3" id="KW-0233">DNA recombination</keyword>
<evidence type="ECO:0000259" key="6">
    <source>
        <dbReference type="PROSITE" id="PS51900"/>
    </source>
</evidence>
<dbReference type="PANTHER" id="PTHR30349">
    <property type="entry name" value="PHAGE INTEGRASE-RELATED"/>
    <property type="match status" value="1"/>
</dbReference>
<evidence type="ECO:0000313" key="9">
    <source>
        <dbReference type="Proteomes" id="UP000071859"/>
    </source>
</evidence>
<organism evidence="8 9">
    <name type="scientific">Caballeronia calidae</name>
    <dbReference type="NCBI Taxonomy" id="1777139"/>
    <lineage>
        <taxon>Bacteria</taxon>
        <taxon>Pseudomonadati</taxon>
        <taxon>Pseudomonadota</taxon>
        <taxon>Betaproteobacteria</taxon>
        <taxon>Burkholderiales</taxon>
        <taxon>Burkholderiaceae</taxon>
        <taxon>Caballeronia</taxon>
    </lineage>
</organism>
<sequence>MKADEQKRVVRHRKRKLRKKRSEAIQSVETVDNALMIYVRLYVDWSQATGRTEATVRGRAVRLERFVQWCDVRGLNQPEEITRAVLEAYQRHLYLYRKKDGKPLSIRSQESMLAPLRGFCRWLARERYVQYNAASELVLPRAPKLLPRVVLSVTQVERLMAQPDVSELTGARDRAMLEVLYSTGMRRMELMNLTLSDIDLEGRTVMVRQGKGRRDRYIPMGERACYWVERYLDEIRSMLIVRQEDWTLFLTDYGEPYSGNRLTDFVKRYMELAGIRDGACHALRHACATHMLENGADVRFIQALLGHADLSSTQIYTQVAIGKLKEIHAATHPARLARTHDDDAAASLLAAIDAEADEDAQ</sequence>
<dbReference type="RefSeq" id="WP_062608211.1">
    <property type="nucleotide sequence ID" value="NZ_FCOX02000026.1"/>
</dbReference>
<dbReference type="NCBIfam" id="NF002331">
    <property type="entry name" value="PRK01287.1"/>
    <property type="match status" value="1"/>
</dbReference>
<feature type="domain" description="Core-binding (CB)" evidence="6">
    <location>
        <begin position="29"/>
        <end position="124"/>
    </location>
</feature>
<keyword evidence="2 4" id="KW-0238">DNA-binding</keyword>
<keyword evidence="1" id="KW-0229">DNA integration</keyword>
<dbReference type="GO" id="GO:0006310">
    <property type="term" value="P:DNA recombination"/>
    <property type="evidence" value="ECO:0007669"/>
    <property type="project" value="UniProtKB-KW"/>
</dbReference>
<evidence type="ECO:0000256" key="2">
    <source>
        <dbReference type="ARBA" id="ARBA00023125"/>
    </source>
</evidence>
<dbReference type="InterPro" id="IPR044068">
    <property type="entry name" value="CB"/>
</dbReference>
<dbReference type="EMBL" id="FCOX02000026">
    <property type="protein sequence ID" value="SAK88328.1"/>
    <property type="molecule type" value="Genomic_DNA"/>
</dbReference>
<dbReference type="InterPro" id="IPR013762">
    <property type="entry name" value="Integrase-like_cat_sf"/>
</dbReference>
<gene>
    <name evidence="7" type="ORF">AWB78_04600</name>
    <name evidence="8" type="ORF">AWB78_04605</name>
</gene>
<evidence type="ECO:0000256" key="3">
    <source>
        <dbReference type="ARBA" id="ARBA00023172"/>
    </source>
</evidence>
<dbReference type="Gene3D" id="1.10.443.10">
    <property type="entry name" value="Intergrase catalytic core"/>
    <property type="match status" value="1"/>
</dbReference>
<dbReference type="Pfam" id="PF00589">
    <property type="entry name" value="Phage_integrase"/>
    <property type="match status" value="1"/>
</dbReference>
<dbReference type="OrthoDB" id="662444at2"/>
<evidence type="ECO:0000313" key="8">
    <source>
        <dbReference type="EMBL" id="SAK88328.1"/>
    </source>
</evidence>
<protein>
    <submittedName>
        <fullName evidence="8">Site-specific tyrosine recombinase XerD</fullName>
    </submittedName>
</protein>
<proteinExistence type="predicted"/>
<accession>A0A158D164</accession>
<name>A0A158D164_9BURK</name>